<feature type="non-terminal residue" evidence="2">
    <location>
        <position position="185"/>
    </location>
</feature>
<name>A0ABW3YPJ4_9ACTN</name>
<keyword evidence="3" id="KW-1185">Reference proteome</keyword>
<organism evidence="2 3">
    <name type="scientific">Micromonospora sonneratiae</name>
    <dbReference type="NCBI Taxonomy" id="1184706"/>
    <lineage>
        <taxon>Bacteria</taxon>
        <taxon>Bacillati</taxon>
        <taxon>Actinomycetota</taxon>
        <taxon>Actinomycetes</taxon>
        <taxon>Micromonosporales</taxon>
        <taxon>Micromonosporaceae</taxon>
        <taxon>Micromonospora</taxon>
    </lineage>
</organism>
<evidence type="ECO:0000313" key="3">
    <source>
        <dbReference type="Proteomes" id="UP001597260"/>
    </source>
</evidence>
<sequence>MLENEPEGGERTGSQPAGDTAESADATPVRRARAARRRTSPPPTEPAQTGAPVEAPTVARSASGEAPEAEVLAPVAGDTEAAPKTTRRRRKATTADKKDATAPSGPTGEADLPAGPEAGPDPSAEAAPPVKATRTRRKKAVPAAARAEGDAGAAEPAAPTAAPEKSEAAGPAGGETGTEGGAAAP</sequence>
<comment type="caution">
    <text evidence="2">The sequence shown here is derived from an EMBL/GenBank/DDBJ whole genome shotgun (WGS) entry which is preliminary data.</text>
</comment>
<feature type="region of interest" description="Disordered" evidence="1">
    <location>
        <begin position="1"/>
        <end position="185"/>
    </location>
</feature>
<evidence type="ECO:0000313" key="2">
    <source>
        <dbReference type="EMBL" id="MFD1326215.1"/>
    </source>
</evidence>
<proteinExistence type="predicted"/>
<dbReference type="EMBL" id="JBHTMP010000138">
    <property type="protein sequence ID" value="MFD1326215.1"/>
    <property type="molecule type" value="Genomic_DNA"/>
</dbReference>
<feature type="compositionally biased region" description="Basic residues" evidence="1">
    <location>
        <begin position="30"/>
        <end position="39"/>
    </location>
</feature>
<dbReference type="Proteomes" id="UP001597260">
    <property type="component" value="Unassembled WGS sequence"/>
</dbReference>
<reference evidence="3" key="1">
    <citation type="journal article" date="2019" name="Int. J. Syst. Evol. Microbiol.">
        <title>The Global Catalogue of Microorganisms (GCM) 10K type strain sequencing project: providing services to taxonomists for standard genome sequencing and annotation.</title>
        <authorList>
            <consortium name="The Broad Institute Genomics Platform"/>
            <consortium name="The Broad Institute Genome Sequencing Center for Infectious Disease"/>
            <person name="Wu L."/>
            <person name="Ma J."/>
        </authorList>
    </citation>
    <scope>NUCLEOTIDE SEQUENCE [LARGE SCALE GENOMIC DNA]</scope>
    <source>
        <strain evidence="3">JCM 31037</strain>
    </source>
</reference>
<evidence type="ECO:0000256" key="1">
    <source>
        <dbReference type="SAM" id="MobiDB-lite"/>
    </source>
</evidence>
<gene>
    <name evidence="2" type="ORF">ACFQ4H_34570</name>
</gene>
<feature type="compositionally biased region" description="Gly residues" evidence="1">
    <location>
        <begin position="171"/>
        <end position="185"/>
    </location>
</feature>
<accession>A0ABW3YPJ4</accession>
<protein>
    <submittedName>
        <fullName evidence="2">Ribonuclease E/G</fullName>
    </submittedName>
</protein>
<feature type="compositionally biased region" description="Low complexity" evidence="1">
    <location>
        <begin position="141"/>
        <end position="163"/>
    </location>
</feature>
<feature type="compositionally biased region" description="Low complexity" evidence="1">
    <location>
        <begin position="65"/>
        <end position="76"/>
    </location>
</feature>